<dbReference type="OrthoDB" id="908760at2759"/>
<protein>
    <submittedName>
        <fullName evidence="3">Uncharacterized protein</fullName>
    </submittedName>
</protein>
<feature type="transmembrane region" description="Helical" evidence="2">
    <location>
        <begin position="6"/>
        <end position="24"/>
    </location>
</feature>
<proteinExistence type="inferred from homology"/>
<feature type="non-terminal residue" evidence="3">
    <location>
        <position position="1"/>
    </location>
</feature>
<name>S8CHL7_9LAMI</name>
<comment type="similarity">
    <text evidence="1">Belongs to the 4-toluene sulfonate uptake permease (TSUP) (TC 2.A.102) family.</text>
</comment>
<reference evidence="3 4" key="1">
    <citation type="journal article" date="2013" name="BMC Genomics">
        <title>The miniature genome of a carnivorous plant Genlisea aurea contains a low number of genes and short non-coding sequences.</title>
        <authorList>
            <person name="Leushkin E.V."/>
            <person name="Sutormin R.A."/>
            <person name="Nabieva E.R."/>
            <person name="Penin A.A."/>
            <person name="Kondrashov A.S."/>
            <person name="Logacheva M.D."/>
        </authorList>
    </citation>
    <scope>NUCLEOTIDE SEQUENCE [LARGE SCALE GENOMIC DNA]</scope>
</reference>
<feature type="transmembrane region" description="Helical" evidence="2">
    <location>
        <begin position="62"/>
        <end position="83"/>
    </location>
</feature>
<dbReference type="PANTHER" id="PTHR14255:SF5">
    <property type="entry name" value="SULFITE EXPORTER TAUE_SAFE FAMILY PROTEIN 4"/>
    <property type="match status" value="1"/>
</dbReference>
<gene>
    <name evidence="3" type="ORF">M569_10711</name>
</gene>
<evidence type="ECO:0000256" key="1">
    <source>
        <dbReference type="ARBA" id="ARBA00009142"/>
    </source>
</evidence>
<keyword evidence="4" id="KW-1185">Reference proteome</keyword>
<keyword evidence="2" id="KW-0812">Transmembrane</keyword>
<dbReference type="EMBL" id="AUSU01005053">
    <property type="protein sequence ID" value="EPS64071.1"/>
    <property type="molecule type" value="Genomic_DNA"/>
</dbReference>
<evidence type="ECO:0000256" key="2">
    <source>
        <dbReference type="SAM" id="Phobius"/>
    </source>
</evidence>
<sequence length="105" mass="11556">VASATATFVMMFSSSLSVVEFYLLDRFPMDFALYLMGMSILAGFFGQSMIRKMVGILGRASVIVFILSAVIFVSALVMGVVGIDKSVVMIRRHEFMGFLDFCSSQ</sequence>
<accession>S8CHL7</accession>
<dbReference type="Proteomes" id="UP000015453">
    <property type="component" value="Unassembled WGS sequence"/>
</dbReference>
<dbReference type="PANTHER" id="PTHR14255">
    <property type="entry name" value="CEREBLON"/>
    <property type="match status" value="1"/>
</dbReference>
<evidence type="ECO:0000313" key="3">
    <source>
        <dbReference type="EMBL" id="EPS64071.1"/>
    </source>
</evidence>
<comment type="caution">
    <text evidence="3">The sequence shown here is derived from an EMBL/GenBank/DDBJ whole genome shotgun (WGS) entry which is preliminary data.</text>
</comment>
<keyword evidence="2" id="KW-1133">Transmembrane helix</keyword>
<dbReference type="GO" id="GO:0016567">
    <property type="term" value="P:protein ubiquitination"/>
    <property type="evidence" value="ECO:0007669"/>
    <property type="project" value="TreeGrafter"/>
</dbReference>
<feature type="transmembrane region" description="Helical" evidence="2">
    <location>
        <begin position="31"/>
        <end position="50"/>
    </location>
</feature>
<dbReference type="GO" id="GO:0031464">
    <property type="term" value="C:Cul4A-RING E3 ubiquitin ligase complex"/>
    <property type="evidence" value="ECO:0007669"/>
    <property type="project" value="TreeGrafter"/>
</dbReference>
<organism evidence="3 4">
    <name type="scientific">Genlisea aurea</name>
    <dbReference type="NCBI Taxonomy" id="192259"/>
    <lineage>
        <taxon>Eukaryota</taxon>
        <taxon>Viridiplantae</taxon>
        <taxon>Streptophyta</taxon>
        <taxon>Embryophyta</taxon>
        <taxon>Tracheophyta</taxon>
        <taxon>Spermatophyta</taxon>
        <taxon>Magnoliopsida</taxon>
        <taxon>eudicotyledons</taxon>
        <taxon>Gunneridae</taxon>
        <taxon>Pentapetalae</taxon>
        <taxon>asterids</taxon>
        <taxon>lamiids</taxon>
        <taxon>Lamiales</taxon>
        <taxon>Lentibulariaceae</taxon>
        <taxon>Genlisea</taxon>
    </lineage>
</organism>
<evidence type="ECO:0000313" key="4">
    <source>
        <dbReference type="Proteomes" id="UP000015453"/>
    </source>
</evidence>
<keyword evidence="2" id="KW-0472">Membrane</keyword>
<dbReference type="AlphaFoldDB" id="S8CHL7"/>